<evidence type="ECO:0000313" key="3">
    <source>
        <dbReference type="Proteomes" id="UP000030021"/>
    </source>
</evidence>
<dbReference type="EMBL" id="AONH01000016">
    <property type="protein sequence ID" value="KGM87059.1"/>
    <property type="molecule type" value="Genomic_DNA"/>
</dbReference>
<dbReference type="PANTHER" id="PTHR42923">
    <property type="entry name" value="PROTOPORPHYRINOGEN OXIDASE"/>
    <property type="match status" value="1"/>
</dbReference>
<name>A0A0A0HK72_9RHOB</name>
<dbReference type="GO" id="GO:0016491">
    <property type="term" value="F:oxidoreductase activity"/>
    <property type="evidence" value="ECO:0007669"/>
    <property type="project" value="TreeGrafter"/>
</dbReference>
<proteinExistence type="predicted"/>
<dbReference type="Gene3D" id="1.10.405.20">
    <property type="match status" value="1"/>
</dbReference>
<dbReference type="PATRIC" id="fig|1288298.3.peg.3368"/>
<dbReference type="eggNOG" id="COG2907">
    <property type="taxonomic scope" value="Bacteria"/>
</dbReference>
<dbReference type="InterPro" id="IPR050464">
    <property type="entry name" value="Zeta_carotene_desat/Oxidored"/>
</dbReference>
<sequence length="257" mass="27809">MPFETSAAARKKIAVIGAGVTGMGAAERLADKHHVVLFEAEARLGGHARTIMAGKRGDQPVDTGFIVFNYATYPHLSALFERLEVPVAPSTMSFGASFRGGALEYGLQGAGAYFAQRRNLANPAHWAMLRDIFRFNAGALEACREPGLTMAGLIAKMKLGRAFRDYYLTPFSGAIWSMPVEQVLDFPAQPLVTFFKQHGLLGYSEQHQWYTVVGGSVAYVRRLEQSLRAKGGRDPAGRAGGRDPASGRGCRGAGSRR</sequence>
<dbReference type="AlphaFoldDB" id="A0A0A0HK72"/>
<dbReference type="PANTHER" id="PTHR42923:SF17">
    <property type="entry name" value="AMINE OXIDASE DOMAIN-CONTAINING PROTEIN"/>
    <property type="match status" value="1"/>
</dbReference>
<dbReference type="Proteomes" id="UP000030021">
    <property type="component" value="Unassembled WGS sequence"/>
</dbReference>
<accession>A0A0A0HK72</accession>
<gene>
    <name evidence="2" type="ORF">rosmuc_03361</name>
</gene>
<evidence type="ECO:0000256" key="1">
    <source>
        <dbReference type="SAM" id="MobiDB-lite"/>
    </source>
</evidence>
<comment type="caution">
    <text evidence="2">The sequence shown here is derived from an EMBL/GenBank/DDBJ whole genome shotgun (WGS) entry which is preliminary data.</text>
</comment>
<dbReference type="STRING" id="215743.ROSMUCSMR3_00740"/>
<evidence type="ECO:0000313" key="2">
    <source>
        <dbReference type="EMBL" id="KGM87059.1"/>
    </source>
</evidence>
<dbReference type="HOGENOM" id="CLU_094575_0_0_5"/>
<dbReference type="SUPFAM" id="SSF51905">
    <property type="entry name" value="FAD/NAD(P)-binding domain"/>
    <property type="match status" value="1"/>
</dbReference>
<reference evidence="2 3" key="1">
    <citation type="submission" date="2013-01" db="EMBL/GenBank/DDBJ databases">
        <authorList>
            <person name="Fiebig A."/>
            <person name="Goeker M."/>
            <person name="Klenk H.-P.P."/>
        </authorList>
    </citation>
    <scope>NUCLEOTIDE SEQUENCE [LARGE SCALE GENOMIC DNA]</scope>
    <source>
        <strain evidence="2 3">DSM 17069</strain>
    </source>
</reference>
<organism evidence="2 3">
    <name type="scientific">Roseovarius mucosus DSM 17069</name>
    <dbReference type="NCBI Taxonomy" id="1288298"/>
    <lineage>
        <taxon>Bacteria</taxon>
        <taxon>Pseudomonadati</taxon>
        <taxon>Pseudomonadota</taxon>
        <taxon>Alphaproteobacteria</taxon>
        <taxon>Rhodobacterales</taxon>
        <taxon>Roseobacteraceae</taxon>
        <taxon>Roseovarius</taxon>
    </lineage>
</organism>
<dbReference type="Gene3D" id="3.50.50.60">
    <property type="entry name" value="FAD/NAD(P)-binding domain"/>
    <property type="match status" value="1"/>
</dbReference>
<feature type="region of interest" description="Disordered" evidence="1">
    <location>
        <begin position="230"/>
        <end position="257"/>
    </location>
</feature>
<dbReference type="InterPro" id="IPR036188">
    <property type="entry name" value="FAD/NAD-bd_sf"/>
</dbReference>
<protein>
    <submittedName>
        <fullName evidence="2">Putative NAD/FAD-binding protein</fullName>
    </submittedName>
</protein>
<dbReference type="Pfam" id="PF13450">
    <property type="entry name" value="NAD_binding_8"/>
    <property type="match status" value="1"/>
</dbReference>